<feature type="region of interest" description="Disordered" evidence="3">
    <location>
        <begin position="962"/>
        <end position="1006"/>
    </location>
</feature>
<feature type="compositionally biased region" description="Polar residues" evidence="3">
    <location>
        <begin position="2377"/>
        <end position="2387"/>
    </location>
</feature>
<evidence type="ECO:0000259" key="4">
    <source>
        <dbReference type="PROSITE" id="PS50125"/>
    </source>
</evidence>
<feature type="compositionally biased region" description="Low complexity" evidence="3">
    <location>
        <begin position="2337"/>
        <end position="2363"/>
    </location>
</feature>
<dbReference type="PROSITE" id="PS50125">
    <property type="entry name" value="GUANYLATE_CYCLASE_2"/>
    <property type="match status" value="2"/>
</dbReference>
<feature type="domain" description="Guanylate cyclase" evidence="4">
    <location>
        <begin position="451"/>
        <end position="597"/>
    </location>
</feature>
<organism evidence="5">
    <name type="scientific">Mucochytrium quahogii</name>
    <dbReference type="NCBI Taxonomy" id="96639"/>
    <lineage>
        <taxon>Eukaryota</taxon>
        <taxon>Sar</taxon>
        <taxon>Stramenopiles</taxon>
        <taxon>Bigyra</taxon>
        <taxon>Labyrinthulomycetes</taxon>
        <taxon>Thraustochytrida</taxon>
        <taxon>Thraustochytriidae</taxon>
        <taxon>Mucochytrium</taxon>
    </lineage>
</organism>
<dbReference type="InterPro" id="IPR027417">
    <property type="entry name" value="P-loop_NTPase"/>
</dbReference>
<dbReference type="GO" id="GO:0005524">
    <property type="term" value="F:ATP binding"/>
    <property type="evidence" value="ECO:0007669"/>
    <property type="project" value="UniProtKB-KW"/>
</dbReference>
<dbReference type="CDD" id="cd07302">
    <property type="entry name" value="CHD"/>
    <property type="match status" value="2"/>
</dbReference>
<feature type="region of interest" description="Disordered" evidence="3">
    <location>
        <begin position="2337"/>
        <end position="2431"/>
    </location>
</feature>
<feature type="compositionally biased region" description="Polar residues" evidence="3">
    <location>
        <begin position="1041"/>
        <end position="1050"/>
    </location>
</feature>
<feature type="compositionally biased region" description="Polar residues" evidence="3">
    <location>
        <begin position="1704"/>
        <end position="1721"/>
    </location>
</feature>
<feature type="region of interest" description="Disordered" evidence="3">
    <location>
        <begin position="1734"/>
        <end position="1785"/>
    </location>
</feature>
<accession>A0A7S2WK54</accession>
<feature type="compositionally biased region" description="Polar residues" evidence="3">
    <location>
        <begin position="2409"/>
        <end position="2422"/>
    </location>
</feature>
<feature type="compositionally biased region" description="Polar residues" evidence="3">
    <location>
        <begin position="978"/>
        <end position="990"/>
    </location>
</feature>
<sequence length="2431" mass="269164">MEGVDEALDDGLELQWCRCCGERRKGCVLLADAFRPEAFDNRFIHCDHICQLCHRFIGNLMCKIFTKATHDKVLRYWLAEEPISLPKDHIFVQDRMQAIQDSATPDQLRKTQKFVPYIPGLVAEYLSERWSSPDGKTEGKEGIKDIKDTIDAVILMADVTGYTALAETFCEQRGVNAGVEAVVTNCLNKYFSRLVDTIYEYGGDVVKFAGDAVLCIWKPQLSVTKKLANPAFAKQHKQQILESYAQAATLCAFKAKGLVERVQVGDGEKVLRLHCGLACGKVSVISVGGTGMSGKREIVLTGDTLRRAGDAVAHACAETVVIDHSLWRLVRTIAICSAVKKDATHSKIAKFFGEDAPISTDSAKPAKGRRAPPTRVPSIRLAKEQGYWHVKQLTVDIELDKLKYAGSGQQIQSTLPPIDLMMGVLESYIPSHVVRQMKGRQKIHNDVRLVSTLFLLISNENSTIGYETNAEQLDLLQDIFMMSQRIVTHHEGMIRQFIVDDKGCVLIVCFGVSTYRHKDDAARAIVTALDLQRSLSTIGTEKADDSSKININIGVTTGRAFCGPIGSRRNDDGSSQTCERREFSVVGNCVNLAARLMNVGYQRDESILCDETTAENVRLCTSQFKRGPTFERVDTVYVKGKKDPITLFKPTIPRAVEGKHHGSFLSFPSTPSLVSSSSSSCIVDGGFGNSISMSNSGACGSHEMHNSSTRIPTSPTSEMSTCFGRKQEKAFISHRLFAFTKGVLDPCILIQGEEGMGKSNLLEWTRQEIRNNYLYSSSIKVLGGSCNRSGSRVSYYGYGYSPLDGTFSNTATSGIAYDGLKGFLCDLFELAGNNMEKDQRTLTALIEKLQATVICLAEGLENIHGLDGDEDDSPMYSKDASTKKASPFLQKAKTAQNGASATSISSTPSLHGSSNQSHARVYSVNVSAVINTNDEETQRLMSETGRRKSLPNTKNFSFLAVSKPSHQQSGEPSGIVSYPNSWSEDQNLEQPDSDEEIEDGDAQENKVQELRNYLSNLYRSEEEEEEEQVVDVVHKPPGNRRVSNITAIETSSDEEEGDEEGDGRTLHRQAHLRQLSNDTRHSFMEADDDDEDSDAEDNVEGSGEGFGLSNQRLNRQVLRFRYDYPLIASKLDETTIRVFLSSQAQDLAQCIVHILSSTSPRSKRESMRMDTSFEEELNSNKKLNSTDALIAEIMCLIVMLALDQRSEKICVTVDDLEWLDELSMTLLRNIIGPQCPGVMVIATIRSSSVDRIQKRLGFKISGSPFIYPFELLPLNREAIVDLLRYTFEIQEWPNDIIKRVMSSCNGLPLWAIEYVRGMMANKYIKRDEMGEWTFDEDKGNMELVFSAGLEGAILQRFDNLKEEIWKQAFVWACVVESDFTVGIIRDLLIFSEIQDKLEELVKLRHIKPVTGLKTVDDDQFYAIWDDINTIHLEDDLQLVMKFVRNVRSPFTINDIVDAKLETVDTARYQQIIDELQRERFVVPSFNNALGGEAVYRVAHDYYYHAVYNQIPPGEVGKHHHLTAKCLSMKKYEFIEPLLAHHFRKAKDETNTIRCLHKAAKTHFQHDHFLQACGFLVEAVTLGECNRDINSEDFASMKLLLADMLLYLGRHDEAAVYLTQIEDMLVVGTVGGSSDPIEDALGSTSSLPYTSSSGSLRKMYQFASRRSPSPEPASPPRGGRSTPPARPRADTSGGSDTPKVKATRRNTTNALPSFTGAMSSFASGVGGRRGSFVLNSRKNSKKQSNDAIQGAKSRASSTSSLDGSDGESGAFVRGSPGMSRCASMDNRLGYSSVDDSGEEMEMEHTAPARVRRPSLKRMCSGSLFNLSFFGSKVAISKSTSFISKNMELIRSHALLISIAYFNMDHHLFIQRIKTFISIALDAGLTKDSVFVQFIAFVAYSVSPKYHKMKPTFTMEMADTLMEEISSIESMDHCFFIGVMYEICGLCSLSKAQLTTATEFLAKSYGHFKRSPLSKHNMYRKRHVEALLMMTDVALQRGSLIQAEKLCKEIGENYVRGSQSPQVSVWNDAWSAIIRFRRCGTLLTLQEVTSFEENAAAAAASTAAAATDLEAPSAIRVSLGSSASVGAMNVGDSGSLAESPFLFLKGGFTAASPPFAAEGESLMRADQALSAALRSWKIGDLNSPLYNRTDAVHHATKAWNILIDGGPQLSVWYIGLVYEILFYAISQIIHLHKPHKPGKRYSISFTQDSLRHLCKNFKSFADTFPSYKPIALRCKGLLSLFREKISQAAGHFRKASKVAAKLEMEYEEKFATFLLYRYCDATLSKGDLSKKRVSLQNSCGVNRMFPQAFDLTLSCWRTGIPALVGDLTGVLSLYKDTTSAKTSSSGAGARLSRRISASSRKASAGLPPTHKSSVGKLNRQASISLSHRASGTPAELKVAEANKPKPVSFKGRQSLSDGENNEYSTIRHRSSAD</sequence>
<evidence type="ECO:0000256" key="2">
    <source>
        <dbReference type="ARBA" id="ARBA00022840"/>
    </source>
</evidence>
<dbReference type="PANTHER" id="PTHR16305:SF28">
    <property type="entry name" value="GUANYLATE CYCLASE DOMAIN-CONTAINING PROTEIN"/>
    <property type="match status" value="1"/>
</dbReference>
<feature type="region of interest" description="Disordered" evidence="3">
    <location>
        <begin position="866"/>
        <end position="918"/>
    </location>
</feature>
<dbReference type="GO" id="GO:0005737">
    <property type="term" value="C:cytoplasm"/>
    <property type="evidence" value="ECO:0007669"/>
    <property type="project" value="TreeGrafter"/>
</dbReference>
<dbReference type="GO" id="GO:0009190">
    <property type="term" value="P:cyclic nucleotide biosynthetic process"/>
    <property type="evidence" value="ECO:0007669"/>
    <property type="project" value="InterPro"/>
</dbReference>
<feature type="compositionally biased region" description="Acidic residues" evidence="3">
    <location>
        <begin position="1051"/>
        <end position="1061"/>
    </location>
</feature>
<dbReference type="Pfam" id="PF00211">
    <property type="entry name" value="Guanylate_cyc"/>
    <property type="match status" value="1"/>
</dbReference>
<feature type="region of interest" description="Disordered" evidence="3">
    <location>
        <begin position="1036"/>
        <end position="1107"/>
    </location>
</feature>
<name>A0A7S2WK54_9STRA</name>
<feature type="domain" description="Guanylate cyclase" evidence="4">
    <location>
        <begin position="153"/>
        <end position="312"/>
    </location>
</feature>
<evidence type="ECO:0000313" key="5">
    <source>
        <dbReference type="EMBL" id="CAD9692771.1"/>
    </source>
</evidence>
<feature type="compositionally biased region" description="Polar residues" evidence="3">
    <location>
        <begin position="893"/>
        <end position="918"/>
    </location>
</feature>
<dbReference type="InterPro" id="IPR029787">
    <property type="entry name" value="Nucleotide_cyclase"/>
</dbReference>
<evidence type="ECO:0000256" key="3">
    <source>
        <dbReference type="SAM" id="MobiDB-lite"/>
    </source>
</evidence>
<feature type="compositionally biased region" description="Acidic residues" evidence="3">
    <location>
        <begin position="1085"/>
        <end position="1099"/>
    </location>
</feature>
<dbReference type="InterPro" id="IPR001054">
    <property type="entry name" value="A/G_cyclase"/>
</dbReference>
<dbReference type="SUPFAM" id="SSF55073">
    <property type="entry name" value="Nucleotide cyclase"/>
    <property type="match status" value="2"/>
</dbReference>
<dbReference type="Gene3D" id="3.30.70.1230">
    <property type="entry name" value="Nucleotide cyclase"/>
    <property type="match status" value="2"/>
</dbReference>
<dbReference type="GO" id="GO:0004016">
    <property type="term" value="F:adenylate cyclase activity"/>
    <property type="evidence" value="ECO:0007669"/>
    <property type="project" value="TreeGrafter"/>
</dbReference>
<evidence type="ECO:0000256" key="1">
    <source>
        <dbReference type="ARBA" id="ARBA00022741"/>
    </source>
</evidence>
<keyword evidence="1" id="KW-0547">Nucleotide-binding</keyword>
<keyword evidence="2" id="KW-0067">ATP-binding</keyword>
<reference evidence="5" key="1">
    <citation type="submission" date="2021-01" db="EMBL/GenBank/DDBJ databases">
        <authorList>
            <person name="Corre E."/>
            <person name="Pelletier E."/>
            <person name="Niang G."/>
            <person name="Scheremetjew M."/>
            <person name="Finn R."/>
            <person name="Kale V."/>
            <person name="Holt S."/>
            <person name="Cochrane G."/>
            <person name="Meng A."/>
            <person name="Brown T."/>
            <person name="Cohen L."/>
        </authorList>
    </citation>
    <scope>NUCLEOTIDE SEQUENCE</scope>
    <source>
        <strain evidence="5">NY070348D</strain>
    </source>
</reference>
<feature type="region of interest" description="Disordered" evidence="3">
    <location>
        <begin position="1660"/>
        <end position="1721"/>
    </location>
</feature>
<dbReference type="PANTHER" id="PTHR16305">
    <property type="entry name" value="TESTICULAR SOLUBLE ADENYLYL CYCLASE"/>
    <property type="match status" value="1"/>
</dbReference>
<dbReference type="EMBL" id="HBHK01018043">
    <property type="protein sequence ID" value="CAD9692771.1"/>
    <property type="molecule type" value="Transcribed_RNA"/>
</dbReference>
<proteinExistence type="predicted"/>
<dbReference type="SUPFAM" id="SSF52540">
    <property type="entry name" value="P-loop containing nucleoside triphosphate hydrolases"/>
    <property type="match status" value="1"/>
</dbReference>
<feature type="compositionally biased region" description="Acidic residues" evidence="3">
    <location>
        <begin position="991"/>
        <end position="1002"/>
    </location>
</feature>
<dbReference type="GO" id="GO:0035556">
    <property type="term" value="P:intracellular signal transduction"/>
    <property type="evidence" value="ECO:0007669"/>
    <property type="project" value="InterPro"/>
</dbReference>
<protein>
    <recommendedName>
        <fullName evidence="4">Guanylate cyclase domain-containing protein</fullName>
    </recommendedName>
</protein>
<gene>
    <name evidence="5" type="ORF">QSP1433_LOCUS11470</name>
</gene>